<dbReference type="InterPro" id="IPR002078">
    <property type="entry name" value="Sigma_54_int"/>
</dbReference>
<keyword evidence="3" id="KW-0805">Transcription regulation</keyword>
<dbReference type="PROSITE" id="PS00676">
    <property type="entry name" value="SIGMA54_INTERACT_2"/>
    <property type="match status" value="1"/>
</dbReference>
<dbReference type="AlphaFoldDB" id="F6B8Z7"/>
<dbReference type="InterPro" id="IPR009057">
    <property type="entry name" value="Homeodomain-like_sf"/>
</dbReference>
<dbReference type="Gene3D" id="3.30.450.20">
    <property type="entry name" value="PAS domain"/>
    <property type="match status" value="1"/>
</dbReference>
<dbReference type="InterPro" id="IPR000014">
    <property type="entry name" value="PAS"/>
</dbReference>
<dbReference type="Pfam" id="PF01590">
    <property type="entry name" value="GAF"/>
    <property type="match status" value="1"/>
</dbReference>
<keyword evidence="2" id="KW-0067">ATP-binding</keyword>
<dbReference type="InterPro" id="IPR025944">
    <property type="entry name" value="Sigma_54_int_dom_CS"/>
</dbReference>
<dbReference type="InterPro" id="IPR025943">
    <property type="entry name" value="Sigma_54_int_dom_ATP-bd_2"/>
</dbReference>
<organism evidence="8 9">
    <name type="scientific">Desulfotomaculum nigrificans (strain DSM 14880 / VKM B-2319 / CO-1-SRB)</name>
    <name type="common">Desulfotomaculum carboxydivorans</name>
    <dbReference type="NCBI Taxonomy" id="868595"/>
    <lineage>
        <taxon>Bacteria</taxon>
        <taxon>Bacillati</taxon>
        <taxon>Bacillota</taxon>
        <taxon>Clostridia</taxon>
        <taxon>Eubacteriales</taxon>
        <taxon>Desulfotomaculaceae</taxon>
        <taxon>Desulfotomaculum</taxon>
    </lineage>
</organism>
<evidence type="ECO:0000313" key="9">
    <source>
        <dbReference type="Proteomes" id="UP000009226"/>
    </source>
</evidence>
<dbReference type="KEGG" id="dca:Desca_0767"/>
<dbReference type="Gene3D" id="3.30.450.40">
    <property type="match status" value="1"/>
</dbReference>
<dbReference type="RefSeq" id="WP_003545130.1">
    <property type="nucleotide sequence ID" value="NC_015565.1"/>
</dbReference>
<proteinExistence type="predicted"/>
<dbReference type="NCBIfam" id="TIGR00229">
    <property type="entry name" value="sensory_box"/>
    <property type="match status" value="1"/>
</dbReference>
<dbReference type="PRINTS" id="PR01590">
    <property type="entry name" value="HTHFIS"/>
</dbReference>
<dbReference type="InterPro" id="IPR002197">
    <property type="entry name" value="HTH_Fis"/>
</dbReference>
<dbReference type="InterPro" id="IPR013767">
    <property type="entry name" value="PAS_fold"/>
</dbReference>
<dbReference type="FunFam" id="3.40.50.300:FF:000006">
    <property type="entry name" value="DNA-binding transcriptional regulator NtrC"/>
    <property type="match status" value="1"/>
</dbReference>
<keyword evidence="1" id="KW-0547">Nucleotide-binding</keyword>
<dbReference type="InterPro" id="IPR003593">
    <property type="entry name" value="AAA+_ATPase"/>
</dbReference>
<dbReference type="eggNOG" id="COG3284">
    <property type="taxonomic scope" value="Bacteria"/>
</dbReference>
<dbReference type="EMBL" id="CP002736">
    <property type="protein sequence ID" value="AEF93648.1"/>
    <property type="molecule type" value="Genomic_DNA"/>
</dbReference>
<dbReference type="InterPro" id="IPR003018">
    <property type="entry name" value="GAF"/>
</dbReference>
<feature type="domain" description="Sigma-54 factor interaction" evidence="6">
    <location>
        <begin position="344"/>
        <end position="574"/>
    </location>
</feature>
<dbReference type="SUPFAM" id="SSF55781">
    <property type="entry name" value="GAF domain-like"/>
    <property type="match status" value="1"/>
</dbReference>
<evidence type="ECO:0000259" key="6">
    <source>
        <dbReference type="PROSITE" id="PS50045"/>
    </source>
</evidence>
<sequence length="652" mass="73251">MTDNKIKIYWEQFIRTGKVESDKVRSEIVASWQRCLHWGVDPGDGLGRDILKEPELTDRRKRCALLMEVARPYMLTLYQCVQGSGFMVVLADREGYLLDTCGDVEILEQATNQVRFVNGANWSEQAVGTNAIGTSLFLEKPIQISGAEHFCITHHNWTCSAAPIRDTDGNVIGCLNMSGPRHLVHSHTLGMIVAAVEAIENQLRKDRAQEEKKQAYKILETVTESMSEGLMALDYKGNIVHLNSAACRILGVSRDHALGQDYEKVLGKNDKIYEVIYKRQKYSDEEIIVHSSGKQVRCISSARPIVKEDGSFEGVVFTLREINKVHRLVHRIVGATARFTCADIIGDSDAIKGAKRSLMVAANSQSNVLLLGESGTGKELFAQAIHNHSNRRKGPFIAVNCGALPRELIQSELFGYNEGAFTGAKRGGNPGKFELANGGTIFLDEIGDMPMELQVNLLRVLQERRIVRLGGNDVIPLDVRVIAASNKNLYKEVEEGKFRTDLFYRLNVFTIHIPPLRERGNDIELLTLNLIDRFASQFNKVIKGVEPGFFEVIKNYSWPGNVRELQNVLEYVINVTEGNYLLIKDLPKGIFRHRRPVNRGVLVRPLHEIERDVVESALVQFNGNVTRAAEALGIGRNTLYYKLKKYNINFKC</sequence>
<dbReference type="PROSITE" id="PS50045">
    <property type="entry name" value="SIGMA54_INTERACT_4"/>
    <property type="match status" value="1"/>
</dbReference>
<dbReference type="GO" id="GO:0006355">
    <property type="term" value="P:regulation of DNA-templated transcription"/>
    <property type="evidence" value="ECO:0007669"/>
    <property type="project" value="InterPro"/>
</dbReference>
<name>F6B8Z7_DESCC</name>
<dbReference type="Pfam" id="PF00989">
    <property type="entry name" value="PAS"/>
    <property type="match status" value="1"/>
</dbReference>
<evidence type="ECO:0000256" key="4">
    <source>
        <dbReference type="ARBA" id="ARBA00023125"/>
    </source>
</evidence>
<dbReference type="Pfam" id="PF25601">
    <property type="entry name" value="AAA_lid_14"/>
    <property type="match status" value="1"/>
</dbReference>
<dbReference type="Gene3D" id="1.10.10.60">
    <property type="entry name" value="Homeodomain-like"/>
    <property type="match status" value="1"/>
</dbReference>
<dbReference type="SUPFAM" id="SSF46689">
    <property type="entry name" value="Homeodomain-like"/>
    <property type="match status" value="1"/>
</dbReference>
<dbReference type="GO" id="GO:0005524">
    <property type="term" value="F:ATP binding"/>
    <property type="evidence" value="ECO:0007669"/>
    <property type="project" value="UniProtKB-KW"/>
</dbReference>
<evidence type="ECO:0000256" key="3">
    <source>
        <dbReference type="ARBA" id="ARBA00023015"/>
    </source>
</evidence>
<keyword evidence="5" id="KW-0804">Transcription</keyword>
<dbReference type="HOGENOM" id="CLU_000445_8_12_9"/>
<gene>
    <name evidence="8" type="ordered locus">Desca_0767</name>
</gene>
<dbReference type="InterPro" id="IPR029016">
    <property type="entry name" value="GAF-like_dom_sf"/>
</dbReference>
<keyword evidence="9" id="KW-1185">Reference proteome</keyword>
<accession>F6B8Z7</accession>
<dbReference type="SMART" id="SM00382">
    <property type="entry name" value="AAA"/>
    <property type="match status" value="1"/>
</dbReference>
<dbReference type="Pfam" id="PF00158">
    <property type="entry name" value="Sigma54_activat"/>
    <property type="match status" value="1"/>
</dbReference>
<dbReference type="InterPro" id="IPR058031">
    <property type="entry name" value="AAA_lid_NorR"/>
</dbReference>
<dbReference type="STRING" id="868595.Desca_0767"/>
<dbReference type="Gene3D" id="1.10.8.60">
    <property type="match status" value="1"/>
</dbReference>
<dbReference type="InterPro" id="IPR035965">
    <property type="entry name" value="PAS-like_dom_sf"/>
</dbReference>
<reference evidence="8 9" key="1">
    <citation type="submission" date="2011-05" db="EMBL/GenBank/DDBJ databases">
        <title>Complete sequence of Desulfotomaculum carboxydivorans CO-1-SRB.</title>
        <authorList>
            <consortium name="US DOE Joint Genome Institute"/>
            <person name="Lucas S."/>
            <person name="Han J."/>
            <person name="Lapidus A."/>
            <person name="Cheng J.-F."/>
            <person name="Goodwin L."/>
            <person name="Pitluck S."/>
            <person name="Peters L."/>
            <person name="Mikhailova N."/>
            <person name="Lu M."/>
            <person name="Han C."/>
            <person name="Tapia R."/>
            <person name="Land M."/>
            <person name="Hauser L."/>
            <person name="Kyrpides N."/>
            <person name="Ivanova N."/>
            <person name="Pagani I."/>
            <person name="Stams A."/>
            <person name="Plugge C."/>
            <person name="Muyzer G."/>
            <person name="Kuever J."/>
            <person name="Parshina S."/>
            <person name="Ivanova A."/>
            <person name="Nazina T."/>
            <person name="Woyke T."/>
        </authorList>
    </citation>
    <scope>NUCLEOTIDE SEQUENCE [LARGE SCALE GENOMIC DNA]</scope>
    <source>
        <strain evidence="9">DSM 14880 / VKM B-2319 / CO-1-SRB</strain>
    </source>
</reference>
<keyword evidence="4" id="KW-0238">DNA-binding</keyword>
<evidence type="ECO:0000256" key="1">
    <source>
        <dbReference type="ARBA" id="ARBA00022741"/>
    </source>
</evidence>
<dbReference type="SUPFAM" id="SSF52540">
    <property type="entry name" value="P-loop containing nucleoside triphosphate hydrolases"/>
    <property type="match status" value="1"/>
</dbReference>
<evidence type="ECO:0000256" key="2">
    <source>
        <dbReference type="ARBA" id="ARBA00022840"/>
    </source>
</evidence>
<protein>
    <submittedName>
        <fullName evidence="8">GAF modulated sigma54 specific transcriptional regulator, Fis family</fullName>
    </submittedName>
</protein>
<dbReference type="PROSITE" id="PS50112">
    <property type="entry name" value="PAS"/>
    <property type="match status" value="1"/>
</dbReference>
<evidence type="ECO:0000259" key="7">
    <source>
        <dbReference type="PROSITE" id="PS50112"/>
    </source>
</evidence>
<feature type="domain" description="PAS" evidence="7">
    <location>
        <begin position="215"/>
        <end position="277"/>
    </location>
</feature>
<dbReference type="CDD" id="cd00009">
    <property type="entry name" value="AAA"/>
    <property type="match status" value="1"/>
</dbReference>
<dbReference type="PANTHER" id="PTHR32071:SF57">
    <property type="entry name" value="C4-DICARBOXYLATE TRANSPORT TRANSCRIPTIONAL REGULATORY PROTEIN DCTD"/>
    <property type="match status" value="1"/>
</dbReference>
<evidence type="ECO:0000313" key="8">
    <source>
        <dbReference type="EMBL" id="AEF93648.1"/>
    </source>
</evidence>
<dbReference type="SMART" id="SM00091">
    <property type="entry name" value="PAS"/>
    <property type="match status" value="1"/>
</dbReference>
<dbReference type="CDD" id="cd00130">
    <property type="entry name" value="PAS"/>
    <property type="match status" value="1"/>
</dbReference>
<dbReference type="Pfam" id="PF02954">
    <property type="entry name" value="HTH_8"/>
    <property type="match status" value="1"/>
</dbReference>
<evidence type="ECO:0000256" key="5">
    <source>
        <dbReference type="ARBA" id="ARBA00023163"/>
    </source>
</evidence>
<dbReference type="PROSITE" id="PS00675">
    <property type="entry name" value="SIGMA54_INTERACT_1"/>
    <property type="match status" value="1"/>
</dbReference>
<dbReference type="Proteomes" id="UP000009226">
    <property type="component" value="Chromosome"/>
</dbReference>
<dbReference type="Gene3D" id="3.40.50.300">
    <property type="entry name" value="P-loop containing nucleotide triphosphate hydrolases"/>
    <property type="match status" value="1"/>
</dbReference>
<dbReference type="InterPro" id="IPR025662">
    <property type="entry name" value="Sigma_54_int_dom_ATP-bd_1"/>
</dbReference>
<dbReference type="SUPFAM" id="SSF55785">
    <property type="entry name" value="PYP-like sensor domain (PAS domain)"/>
    <property type="match status" value="1"/>
</dbReference>
<dbReference type="GO" id="GO:0043565">
    <property type="term" value="F:sequence-specific DNA binding"/>
    <property type="evidence" value="ECO:0007669"/>
    <property type="project" value="InterPro"/>
</dbReference>
<dbReference type="PANTHER" id="PTHR32071">
    <property type="entry name" value="TRANSCRIPTIONAL REGULATORY PROTEIN"/>
    <property type="match status" value="1"/>
</dbReference>
<dbReference type="PROSITE" id="PS00688">
    <property type="entry name" value="SIGMA54_INTERACT_3"/>
    <property type="match status" value="1"/>
</dbReference>
<dbReference type="InterPro" id="IPR027417">
    <property type="entry name" value="P-loop_NTPase"/>
</dbReference>